<evidence type="ECO:0000256" key="6">
    <source>
        <dbReference type="ARBA" id="ARBA00029605"/>
    </source>
</evidence>
<feature type="active site" evidence="8">
    <location>
        <position position="247"/>
    </location>
</feature>
<name>A0A1I7EX46_9FIRM</name>
<dbReference type="InterPro" id="IPR029058">
    <property type="entry name" value="AB_hydrolase_fold"/>
</dbReference>
<keyword evidence="11" id="KW-1185">Reference proteome</keyword>
<dbReference type="InterPro" id="IPR002410">
    <property type="entry name" value="Peptidase_S33"/>
</dbReference>
<feature type="active site" description="Nucleophile" evidence="8">
    <location>
        <position position="107"/>
    </location>
</feature>
<accession>A0A1I7EX46</accession>
<evidence type="ECO:0000313" key="11">
    <source>
        <dbReference type="Proteomes" id="UP000198817"/>
    </source>
</evidence>
<dbReference type="EMBL" id="FPBT01000001">
    <property type="protein sequence ID" value="SFU28492.1"/>
    <property type="molecule type" value="Genomic_DNA"/>
</dbReference>
<feature type="active site" description="Proton donor" evidence="8">
    <location>
        <position position="274"/>
    </location>
</feature>
<dbReference type="InterPro" id="IPR005945">
    <property type="entry name" value="Pro_imino_pep"/>
</dbReference>
<dbReference type="Pfam" id="PF00561">
    <property type="entry name" value="Abhydrolase_1"/>
    <property type="match status" value="1"/>
</dbReference>
<evidence type="ECO:0000313" key="10">
    <source>
        <dbReference type="EMBL" id="SFU28492.1"/>
    </source>
</evidence>
<protein>
    <recommendedName>
        <fullName evidence="4 7">Proline iminopeptidase</fullName>
        <shortName evidence="7">PIP</shortName>
        <ecNumber evidence="3 7">3.4.11.5</ecNumber>
    </recommendedName>
    <alternativeName>
        <fullName evidence="6 7">Prolyl aminopeptidase</fullName>
    </alternativeName>
</protein>
<reference evidence="10 11" key="1">
    <citation type="submission" date="2016-10" db="EMBL/GenBank/DDBJ databases">
        <authorList>
            <person name="de Groot N.N."/>
        </authorList>
    </citation>
    <scope>NUCLEOTIDE SEQUENCE [LARGE SCALE GENOMIC DNA]</scope>
    <source>
        <strain evidence="10 11">KHGC13</strain>
    </source>
</reference>
<dbReference type="PANTHER" id="PTHR43798">
    <property type="entry name" value="MONOACYLGLYCEROL LIPASE"/>
    <property type="match status" value="1"/>
</dbReference>
<organism evidence="10 11">
    <name type="scientific">Eubacterium pyruvativorans</name>
    <dbReference type="NCBI Taxonomy" id="155865"/>
    <lineage>
        <taxon>Bacteria</taxon>
        <taxon>Bacillati</taxon>
        <taxon>Bacillota</taxon>
        <taxon>Clostridia</taxon>
        <taxon>Eubacteriales</taxon>
        <taxon>Eubacteriaceae</taxon>
        <taxon>Eubacterium</taxon>
    </lineage>
</organism>
<dbReference type="EC" id="3.4.11.5" evidence="3 7"/>
<sequence length="297" mass="34059">MAKIEEGYMPYLGYKTYYRIVGEKKDNGKAPLLCLHGGPGSTHNYFEVLDHVADEDDRQIIMYDQIGCGNSYLDGHPELWTQETWLNELEELRKYLHIDECHIIGQSWGGMMQIAYAIECQPKGVKSFIISSGHPSSSLWESEGLRRVKMMPQDMQDAINEALETKNFSGAAYDAAVAEYMKRYCDYPLDENSPECLTREKKHGDEAYLYGWGPNEFAPTGTLKDFEYVDRLGEIKIPSLICSGISDLCSPLVAKTMYDGIPNSKWELFTHSHHMCFVEENEKYCKLLKEWMNEHDA</sequence>
<dbReference type="NCBIfam" id="TIGR01250">
    <property type="entry name" value="pro_imino_pep_2"/>
    <property type="match status" value="1"/>
</dbReference>
<evidence type="ECO:0000256" key="1">
    <source>
        <dbReference type="ARBA" id="ARBA00001585"/>
    </source>
</evidence>
<dbReference type="InterPro" id="IPR050266">
    <property type="entry name" value="AB_hydrolase_sf"/>
</dbReference>
<proteinExistence type="inferred from homology"/>
<dbReference type="PRINTS" id="PR00793">
    <property type="entry name" value="PROAMNOPTASE"/>
</dbReference>
<dbReference type="Proteomes" id="UP000198817">
    <property type="component" value="Unassembled WGS sequence"/>
</dbReference>
<dbReference type="GO" id="GO:0006508">
    <property type="term" value="P:proteolysis"/>
    <property type="evidence" value="ECO:0007669"/>
    <property type="project" value="UniProtKB-KW"/>
</dbReference>
<dbReference type="SUPFAM" id="SSF53474">
    <property type="entry name" value="alpha/beta-Hydrolases"/>
    <property type="match status" value="1"/>
</dbReference>
<gene>
    <name evidence="10" type="ORF">SAMN05216508_10173</name>
</gene>
<evidence type="ECO:0000256" key="8">
    <source>
        <dbReference type="PIRSR" id="PIRSR005539-1"/>
    </source>
</evidence>
<comment type="catalytic activity">
    <reaction evidence="1 7">
        <text>Release of N-terminal proline from a peptide.</text>
        <dbReference type="EC" id="3.4.11.5"/>
    </reaction>
</comment>
<dbReference type="GO" id="GO:0016020">
    <property type="term" value="C:membrane"/>
    <property type="evidence" value="ECO:0007669"/>
    <property type="project" value="TreeGrafter"/>
</dbReference>
<dbReference type="AlphaFoldDB" id="A0A1I7EX46"/>
<dbReference type="InterPro" id="IPR000073">
    <property type="entry name" value="AB_hydrolase_1"/>
</dbReference>
<evidence type="ECO:0000256" key="2">
    <source>
        <dbReference type="ARBA" id="ARBA00010088"/>
    </source>
</evidence>
<evidence type="ECO:0000256" key="3">
    <source>
        <dbReference type="ARBA" id="ARBA00012568"/>
    </source>
</evidence>
<dbReference type="GO" id="GO:0046464">
    <property type="term" value="P:acylglycerol catabolic process"/>
    <property type="evidence" value="ECO:0007669"/>
    <property type="project" value="TreeGrafter"/>
</dbReference>
<feature type="domain" description="AB hydrolase-1" evidence="9">
    <location>
        <begin position="31"/>
        <end position="280"/>
    </location>
</feature>
<dbReference type="RefSeq" id="WP_090469131.1">
    <property type="nucleotide sequence ID" value="NZ_CACVNK010000031.1"/>
</dbReference>
<dbReference type="Gene3D" id="3.40.50.1820">
    <property type="entry name" value="alpha/beta hydrolase"/>
    <property type="match status" value="1"/>
</dbReference>
<dbReference type="GO" id="GO:0004177">
    <property type="term" value="F:aminopeptidase activity"/>
    <property type="evidence" value="ECO:0007669"/>
    <property type="project" value="UniProtKB-KW"/>
</dbReference>
<dbReference type="PIRSF" id="PIRSF005539">
    <property type="entry name" value="Pept_S33_TRI_F1"/>
    <property type="match status" value="1"/>
</dbReference>
<evidence type="ECO:0000259" key="9">
    <source>
        <dbReference type="Pfam" id="PF00561"/>
    </source>
</evidence>
<keyword evidence="7" id="KW-0645">Protease</keyword>
<evidence type="ECO:0000256" key="7">
    <source>
        <dbReference type="PIRNR" id="PIRNR005539"/>
    </source>
</evidence>
<comment type="function">
    <text evidence="7">Releases the N-terminal proline from various substrates.</text>
</comment>
<evidence type="ECO:0000256" key="4">
    <source>
        <dbReference type="ARBA" id="ARBA00021843"/>
    </source>
</evidence>
<dbReference type="NCBIfam" id="NF045945">
    <property type="entry name" value="ProImpepLactob"/>
    <property type="match status" value="1"/>
</dbReference>
<keyword evidence="5 7" id="KW-0378">Hydrolase</keyword>
<comment type="similarity">
    <text evidence="2 7">Belongs to the peptidase S33 family.</text>
</comment>
<dbReference type="PANTHER" id="PTHR43798:SF5">
    <property type="entry name" value="MONOACYLGLYCEROL LIPASE ABHD6"/>
    <property type="match status" value="1"/>
</dbReference>
<dbReference type="GO" id="GO:0047372">
    <property type="term" value="F:monoacylglycerol lipase activity"/>
    <property type="evidence" value="ECO:0007669"/>
    <property type="project" value="TreeGrafter"/>
</dbReference>
<dbReference type="STRING" id="155865.SAMN05216515_10274"/>
<evidence type="ECO:0000256" key="5">
    <source>
        <dbReference type="ARBA" id="ARBA00022801"/>
    </source>
</evidence>
<keyword evidence="7" id="KW-0031">Aminopeptidase</keyword>
<dbReference type="OrthoDB" id="53505at2"/>